<dbReference type="AlphaFoldDB" id="A0A6C0EUG1"/>
<dbReference type="EMBL" id="MN738931">
    <property type="protein sequence ID" value="QHT32153.1"/>
    <property type="molecule type" value="Genomic_DNA"/>
</dbReference>
<accession>A0A6C0EUG1</accession>
<protein>
    <submittedName>
        <fullName evidence="1">Uncharacterized protein</fullName>
    </submittedName>
</protein>
<sequence>MDIDKYTPIEIKKLFTKGTNINFLNDYTFQDVEDGKKKLYNTLLKDYPTKKEQLKEFLNEAGRKLMEDKMSNGFDKPIGAVIKNTVKDNLNPDYKNTIKRLINIDSQYIPINATNYVFKLSEKLVNVVSLELINLQIPVSIYNIEDRQGNNFFIITITTTGTPVDHIITIEDGCYTTDTLITSINNKLISNSIDVSFSINPINGKTVINGSSIIIFYEDNLDEKIKINNTLGWMLGFRNYTVDASENPVSAYTIINTTTSEKVAYINNTKNITIVVNDFVQNQTSSTMVQTINDFNTIKPSSYIYKNDNYKELNLDCINCSNLPTYMANNGGLTKAQLYSRSQINQNKVIANHQNNYLEPNTSNDVLAIVPFESSTVRWGHKYFTDKNEYKREYHGPVEIEKLQIKLYDDKGYEMDFNGSNWSMTLITEHLYKY</sequence>
<evidence type="ECO:0000313" key="1">
    <source>
        <dbReference type="EMBL" id="QHT32153.1"/>
    </source>
</evidence>
<name>A0A6C0EUG1_9ZZZZ</name>
<reference evidence="1" key="1">
    <citation type="journal article" date="2020" name="Nature">
        <title>Giant virus diversity and host interactions through global metagenomics.</title>
        <authorList>
            <person name="Schulz F."/>
            <person name="Roux S."/>
            <person name="Paez-Espino D."/>
            <person name="Jungbluth S."/>
            <person name="Walsh D.A."/>
            <person name="Denef V.J."/>
            <person name="McMahon K.D."/>
            <person name="Konstantinidis K.T."/>
            <person name="Eloe-Fadrosh E.A."/>
            <person name="Kyrpides N.C."/>
            <person name="Woyke T."/>
        </authorList>
    </citation>
    <scope>NUCLEOTIDE SEQUENCE</scope>
    <source>
        <strain evidence="1">GVMAG-M-3300009159-65</strain>
    </source>
</reference>
<organism evidence="1">
    <name type="scientific">viral metagenome</name>
    <dbReference type="NCBI Taxonomy" id="1070528"/>
    <lineage>
        <taxon>unclassified sequences</taxon>
        <taxon>metagenomes</taxon>
        <taxon>organismal metagenomes</taxon>
    </lineage>
</organism>
<proteinExistence type="predicted"/>